<protein>
    <submittedName>
        <fullName evidence="1">Uncharacterized protein</fullName>
    </submittedName>
</protein>
<organism evidence="1 2">
    <name type="scientific">Candidatus Gottesmanbacteria bacterium GW2011_GWA2_44_17</name>
    <dbReference type="NCBI Taxonomy" id="1618444"/>
    <lineage>
        <taxon>Bacteria</taxon>
        <taxon>Candidatus Gottesmaniibacteriota</taxon>
    </lineage>
</organism>
<dbReference type="AlphaFoldDB" id="A0A0G1JQ71"/>
<accession>A0A0G1JQ71</accession>
<dbReference type="EMBL" id="LCIB01000032">
    <property type="protein sequence ID" value="KKT46097.1"/>
    <property type="molecule type" value="Genomic_DNA"/>
</dbReference>
<gene>
    <name evidence="1" type="ORF">UW37_C0032G0004</name>
</gene>
<evidence type="ECO:0000313" key="1">
    <source>
        <dbReference type="EMBL" id="KKT46097.1"/>
    </source>
</evidence>
<name>A0A0G1JQ71_9BACT</name>
<proteinExistence type="predicted"/>
<comment type="caution">
    <text evidence="1">The sequence shown here is derived from an EMBL/GenBank/DDBJ whole genome shotgun (WGS) entry which is preliminary data.</text>
</comment>
<evidence type="ECO:0000313" key="2">
    <source>
        <dbReference type="Proteomes" id="UP000034063"/>
    </source>
</evidence>
<sequence length="232" mass="25261">MKKFLFIVIIFLALIAAAGWYLLKPKALGISYTPKDLEQIKQKVAVTFAPLPAGQTATKTIIVSGTHPVDQNFTSAELTAAVDNRHNDYAYFPFRNVQIRVNSDGSVEGSGTINYQDAVNYLLTLGVSQKDITEGAAKFKIPNTNLPVYLKASGAIINNDSQISFSAASIANINVPENLIKEFQPAINGLIESVIKSRQPGYRFDKLEVVNGQVHFKGTAPDTEMAAKSLNQ</sequence>
<reference evidence="1 2" key="1">
    <citation type="journal article" date="2015" name="Nature">
        <title>rRNA introns, odd ribosomes, and small enigmatic genomes across a large radiation of phyla.</title>
        <authorList>
            <person name="Brown C.T."/>
            <person name="Hug L.A."/>
            <person name="Thomas B.C."/>
            <person name="Sharon I."/>
            <person name="Castelle C.J."/>
            <person name="Singh A."/>
            <person name="Wilkins M.J."/>
            <person name="Williams K.H."/>
            <person name="Banfield J.F."/>
        </authorList>
    </citation>
    <scope>NUCLEOTIDE SEQUENCE [LARGE SCALE GENOMIC DNA]</scope>
</reference>
<dbReference type="Proteomes" id="UP000034063">
    <property type="component" value="Unassembled WGS sequence"/>
</dbReference>